<dbReference type="InterPro" id="IPR038695">
    <property type="entry name" value="Saro_0823-like_sf"/>
</dbReference>
<sequence>MPVSFLSRILSVAIVCLAFGCVLAPRPAQAEPALETLVILTQQGPRTFEVEVMRTDEERAKGLMFRRYLPADRGMLFDFKETQPVMMWMKDTFIPLDMVFIRKDGTIARVAADTEPHSTRTISSGEPVFGVLEINAGMAAKLGVRPGDKVQHALFGSKP</sequence>
<proteinExistence type="predicted"/>
<dbReference type="PANTHER" id="PTHR37953:SF1">
    <property type="entry name" value="UPF0127 PROTEIN MJ1496"/>
    <property type="match status" value="1"/>
</dbReference>
<feature type="signal peptide" evidence="1">
    <location>
        <begin position="1"/>
        <end position="30"/>
    </location>
</feature>
<dbReference type="InterPro" id="IPR003795">
    <property type="entry name" value="DUF192"/>
</dbReference>
<gene>
    <name evidence="2" type="ORF">ABEG18_13270</name>
</gene>
<keyword evidence="1" id="KW-0732">Signal</keyword>
<dbReference type="AlphaFoldDB" id="A0AAU7J8N7"/>
<dbReference type="RefSeq" id="WP_406853536.1">
    <property type="nucleotide sequence ID" value="NZ_CP157484.1"/>
</dbReference>
<dbReference type="Gene3D" id="2.60.120.1140">
    <property type="entry name" value="Protein of unknown function DUF192"/>
    <property type="match status" value="1"/>
</dbReference>
<protein>
    <submittedName>
        <fullName evidence="2">DUF192 domain-containing protein</fullName>
    </submittedName>
</protein>
<feature type="chain" id="PRO_5043806408" evidence="1">
    <location>
        <begin position="31"/>
        <end position="159"/>
    </location>
</feature>
<dbReference type="Pfam" id="PF02643">
    <property type="entry name" value="DUF192"/>
    <property type="match status" value="1"/>
</dbReference>
<reference evidence="2" key="1">
    <citation type="submission" date="2024-05" db="EMBL/GenBank/DDBJ databases">
        <authorList>
            <person name="Kim S."/>
            <person name="Heo J."/>
            <person name="Choi H."/>
            <person name="Choi Y."/>
            <person name="Kwon S.-W."/>
            <person name="Kim Y."/>
        </authorList>
    </citation>
    <scope>NUCLEOTIDE SEQUENCE</scope>
    <source>
        <strain evidence="2">KACC 23698</strain>
    </source>
</reference>
<evidence type="ECO:0000313" key="2">
    <source>
        <dbReference type="EMBL" id="XBO36721.1"/>
    </source>
</evidence>
<name>A0AAU7J8N7_9HYPH</name>
<accession>A0AAU7J8N7</accession>
<evidence type="ECO:0000256" key="1">
    <source>
        <dbReference type="SAM" id="SignalP"/>
    </source>
</evidence>
<dbReference type="PANTHER" id="PTHR37953">
    <property type="entry name" value="UPF0127 PROTEIN MJ1496"/>
    <property type="match status" value="1"/>
</dbReference>
<organism evidence="2">
    <name type="scientific">Alsobacter sp. KACC 23698</name>
    <dbReference type="NCBI Taxonomy" id="3149229"/>
    <lineage>
        <taxon>Bacteria</taxon>
        <taxon>Pseudomonadati</taxon>
        <taxon>Pseudomonadota</taxon>
        <taxon>Alphaproteobacteria</taxon>
        <taxon>Hyphomicrobiales</taxon>
        <taxon>Alsobacteraceae</taxon>
        <taxon>Alsobacter</taxon>
    </lineage>
</organism>
<dbReference type="EMBL" id="CP157484">
    <property type="protein sequence ID" value="XBO36721.1"/>
    <property type="molecule type" value="Genomic_DNA"/>
</dbReference>